<feature type="region of interest" description="Disordered" evidence="1">
    <location>
        <begin position="1"/>
        <end position="20"/>
    </location>
</feature>
<gene>
    <name evidence="2" type="ORF">HMPREF9141_0332</name>
</gene>
<evidence type="ECO:0000313" key="3">
    <source>
        <dbReference type="Proteomes" id="UP000005697"/>
    </source>
</evidence>
<dbReference type="Proteomes" id="UP000005697">
    <property type="component" value="Unassembled WGS sequence"/>
</dbReference>
<sequence>MQTGRCGQEAGKRETAEAQQVLQGKDPHLAKGSVLTFNIPGKLLAFLKITVYICDMQQ</sequence>
<reference evidence="2 3" key="1">
    <citation type="submission" date="2011-01" db="EMBL/GenBank/DDBJ databases">
        <authorList>
            <person name="Muzny D."/>
            <person name="Qin X."/>
            <person name="Deng J."/>
            <person name="Jiang H."/>
            <person name="Liu Y."/>
            <person name="Qu J."/>
            <person name="Song X.-Z."/>
            <person name="Zhang L."/>
            <person name="Thornton R."/>
            <person name="Coyle M."/>
            <person name="Francisco L."/>
            <person name="Jackson L."/>
            <person name="Javaid M."/>
            <person name="Korchina V."/>
            <person name="Kovar C."/>
            <person name="Mata R."/>
            <person name="Mathew T."/>
            <person name="Ngo R."/>
            <person name="Nguyen L."/>
            <person name="Nguyen N."/>
            <person name="Okwuonu G."/>
            <person name="Ongeri F."/>
            <person name="Pham C."/>
            <person name="Simmons D."/>
            <person name="Wilczek-Boney K."/>
            <person name="Hale W."/>
            <person name="Jakkamsetti A."/>
            <person name="Pham P."/>
            <person name="Ruth R."/>
            <person name="San Lucas F."/>
            <person name="Warren J."/>
            <person name="Zhang J."/>
            <person name="Zhao Z."/>
            <person name="Zhou C."/>
            <person name="Zhu D."/>
            <person name="Lee S."/>
            <person name="Bess C."/>
            <person name="Blankenburg K."/>
            <person name="Forbes L."/>
            <person name="Fu Q."/>
            <person name="Gubbala S."/>
            <person name="Hirani K."/>
            <person name="Jayaseelan J.C."/>
            <person name="Lara F."/>
            <person name="Munidasa M."/>
            <person name="Palculict T."/>
            <person name="Patil S."/>
            <person name="Pu L.-L."/>
            <person name="Saada N."/>
            <person name="Tang L."/>
            <person name="Weissenberger G."/>
            <person name="Zhu Y."/>
            <person name="Hemphill L."/>
            <person name="Shang Y."/>
            <person name="Youmans B."/>
            <person name="Ayvaz T."/>
            <person name="Ross M."/>
            <person name="Santibanez J."/>
            <person name="Aqrawi P."/>
            <person name="Gross S."/>
            <person name="Joshi V."/>
            <person name="Fowler G."/>
            <person name="Nazareth L."/>
            <person name="Reid J."/>
            <person name="Worley K."/>
            <person name="Petrosino J."/>
            <person name="Highlander S."/>
            <person name="Gibbs R."/>
        </authorList>
    </citation>
    <scope>NUCLEOTIDE SEQUENCE [LARGE SCALE GENOMIC DNA]</scope>
    <source>
        <strain evidence="2 3">DSM 16608</strain>
    </source>
</reference>
<evidence type="ECO:0000313" key="2">
    <source>
        <dbReference type="EMBL" id="EGC20974.1"/>
    </source>
</evidence>
<keyword evidence="3" id="KW-1185">Reference proteome</keyword>
<protein>
    <submittedName>
        <fullName evidence="2">Uncharacterized protein</fullName>
    </submittedName>
</protein>
<organism evidence="2 3">
    <name type="scientific">Prevotella multiformis DSM 16608</name>
    <dbReference type="NCBI Taxonomy" id="888743"/>
    <lineage>
        <taxon>Bacteria</taxon>
        <taxon>Pseudomonadati</taxon>
        <taxon>Bacteroidota</taxon>
        <taxon>Bacteroidia</taxon>
        <taxon>Bacteroidales</taxon>
        <taxon>Prevotellaceae</taxon>
        <taxon>Prevotella</taxon>
    </lineage>
</organism>
<dbReference type="EMBL" id="AEWX01000004">
    <property type="protein sequence ID" value="EGC20974.1"/>
    <property type="molecule type" value="Genomic_DNA"/>
</dbReference>
<accession>F0F416</accession>
<evidence type="ECO:0000256" key="1">
    <source>
        <dbReference type="SAM" id="MobiDB-lite"/>
    </source>
</evidence>
<comment type="caution">
    <text evidence="2">The sequence shown here is derived from an EMBL/GenBank/DDBJ whole genome shotgun (WGS) entry which is preliminary data.</text>
</comment>
<dbReference type="HOGENOM" id="CLU_2975524_0_0_10"/>
<proteinExistence type="predicted"/>
<dbReference type="AlphaFoldDB" id="F0F416"/>
<name>F0F416_9BACT</name>
<dbReference type="STRING" id="888743.HMPREF9141_0332"/>